<dbReference type="Gene3D" id="3.40.50.150">
    <property type="entry name" value="Vaccinia Virus protein VP39"/>
    <property type="match status" value="1"/>
</dbReference>
<keyword evidence="2" id="KW-0808">Transferase</keyword>
<feature type="chain" id="PRO_5046788473" evidence="1">
    <location>
        <begin position="23"/>
        <end position="260"/>
    </location>
</feature>
<keyword evidence="3" id="KW-1185">Reference proteome</keyword>
<gene>
    <name evidence="2" type="ORF">ABC974_18325</name>
</gene>
<protein>
    <submittedName>
        <fullName evidence="2">Methyltransferase</fullName>
    </submittedName>
</protein>
<proteinExistence type="predicted"/>
<accession>A0ABU9Y720</accession>
<feature type="signal peptide" evidence="1">
    <location>
        <begin position="1"/>
        <end position="22"/>
    </location>
</feature>
<dbReference type="GO" id="GO:0032259">
    <property type="term" value="P:methylation"/>
    <property type="evidence" value="ECO:0007669"/>
    <property type="project" value="UniProtKB-KW"/>
</dbReference>
<dbReference type="RefSeq" id="WP_343892597.1">
    <property type="nucleotide sequence ID" value="NZ_BAAAEH010000060.1"/>
</dbReference>
<name>A0ABU9Y720_9SPHN</name>
<comment type="caution">
    <text evidence="2">The sequence shown here is derived from an EMBL/GenBank/DDBJ whole genome shotgun (WGS) entry which is preliminary data.</text>
</comment>
<organism evidence="2 3">
    <name type="scientific">Sphingomonas oligophenolica</name>
    <dbReference type="NCBI Taxonomy" id="301154"/>
    <lineage>
        <taxon>Bacteria</taxon>
        <taxon>Pseudomonadati</taxon>
        <taxon>Pseudomonadota</taxon>
        <taxon>Alphaproteobacteria</taxon>
        <taxon>Sphingomonadales</taxon>
        <taxon>Sphingomonadaceae</taxon>
        <taxon>Sphingomonas</taxon>
    </lineage>
</organism>
<reference evidence="2 3" key="1">
    <citation type="submission" date="2024-05" db="EMBL/GenBank/DDBJ databases">
        <authorList>
            <person name="Liu Q."/>
            <person name="Xin Y.-H."/>
        </authorList>
    </citation>
    <scope>NUCLEOTIDE SEQUENCE [LARGE SCALE GENOMIC DNA]</scope>
    <source>
        <strain evidence="2 3">CGMCC 1.10181</strain>
    </source>
</reference>
<dbReference type="EMBL" id="JBDIME010000018">
    <property type="protein sequence ID" value="MEN2791598.1"/>
    <property type="molecule type" value="Genomic_DNA"/>
</dbReference>
<evidence type="ECO:0000256" key="1">
    <source>
        <dbReference type="SAM" id="SignalP"/>
    </source>
</evidence>
<dbReference type="Proteomes" id="UP001419910">
    <property type="component" value="Unassembled WGS sequence"/>
</dbReference>
<sequence>MRRVLMAVALCAALAPIGGVVAESAGVPARIAAAIADPTRPAADRSSDANRKPAETLLFAGVKPGMVVGEFYPGGGYFTRLLSDVVGPKGHVYGIENSVWRSSFKADQALAADGNHANVSMEAAAFGTVRFPKPLDLAWVTQNYHDLKIAEYGVVDTAAFNRGVFASLKPGGIFFVLDHEAPAGTDLAGIVRLHRIEKTQVIREVTAAGFRLEAEGTFLHRPGDDHSLPIFDKKVQGLTDQYALRFVKPRAAAHRRHASR</sequence>
<dbReference type="PIRSF" id="PIRSF031679">
    <property type="entry name" value="Mtase_Alr7345_prd"/>
    <property type="match status" value="1"/>
</dbReference>
<evidence type="ECO:0000313" key="2">
    <source>
        <dbReference type="EMBL" id="MEN2791598.1"/>
    </source>
</evidence>
<dbReference type="SUPFAM" id="SSF53335">
    <property type="entry name" value="S-adenosyl-L-methionine-dependent methyltransferases"/>
    <property type="match status" value="1"/>
</dbReference>
<dbReference type="InterPro" id="IPR029063">
    <property type="entry name" value="SAM-dependent_MTases_sf"/>
</dbReference>
<dbReference type="GO" id="GO:0008168">
    <property type="term" value="F:methyltransferase activity"/>
    <property type="evidence" value="ECO:0007669"/>
    <property type="project" value="UniProtKB-KW"/>
</dbReference>
<keyword evidence="1" id="KW-0732">Signal</keyword>
<evidence type="ECO:0000313" key="3">
    <source>
        <dbReference type="Proteomes" id="UP001419910"/>
    </source>
</evidence>
<dbReference type="InterPro" id="IPR016980">
    <property type="entry name" value="S-AdoMet-dep_MeTrfase_Alr7345"/>
</dbReference>
<keyword evidence="2" id="KW-0489">Methyltransferase</keyword>